<accession>A0AAP9XP48</accession>
<gene>
    <name evidence="2" type="ORF">IMO34_23865</name>
</gene>
<feature type="compositionally biased region" description="Basic and acidic residues" evidence="1">
    <location>
        <begin position="1"/>
        <end position="21"/>
    </location>
</feature>
<evidence type="ECO:0000313" key="2">
    <source>
        <dbReference type="EMBL" id="QPF08296.1"/>
    </source>
</evidence>
<reference evidence="2 3" key="1">
    <citation type="submission" date="2020-10" db="EMBL/GenBank/DDBJ databases">
        <title>Resistance determinants and their genetic context in bacteria from a longitudinal study of pigs reared under conventional and antibiotic-free husbandry practices.</title>
        <authorList>
            <person name="Poulin-Laprade D."/>
            <person name="Brouard J.-S."/>
            <person name="Gagnon N."/>
            <person name="Turcotte A."/>
            <person name="Langlois A."/>
            <person name="Matte J.J."/>
            <person name="Carrillo C.D."/>
            <person name="Zaheer R."/>
            <person name="McAllister T."/>
            <person name="Topp E."/>
            <person name="Talbot G."/>
        </authorList>
    </citation>
    <scope>NUCLEOTIDE SEQUENCE [LARGE SCALE GENOMIC DNA]</scope>
    <source>
        <strain evidence="2 3">Res13-Abat-PEB01-P1-04-A</strain>
    </source>
</reference>
<protein>
    <submittedName>
        <fullName evidence="2">Uncharacterized protein</fullName>
    </submittedName>
</protein>
<name>A0AAP9XP48_RAOTE</name>
<evidence type="ECO:0000256" key="1">
    <source>
        <dbReference type="SAM" id="MobiDB-lite"/>
    </source>
</evidence>
<organism evidence="2 3">
    <name type="scientific">Raoultella terrigena</name>
    <name type="common">Klebsiella terrigena</name>
    <dbReference type="NCBI Taxonomy" id="577"/>
    <lineage>
        <taxon>Bacteria</taxon>
        <taxon>Pseudomonadati</taxon>
        <taxon>Pseudomonadota</taxon>
        <taxon>Gammaproteobacteria</taxon>
        <taxon>Enterobacterales</taxon>
        <taxon>Enterobacteriaceae</taxon>
        <taxon>Klebsiella/Raoultella group</taxon>
        <taxon>Raoultella</taxon>
    </lineage>
</organism>
<dbReference type="EMBL" id="CP062916">
    <property type="protein sequence ID" value="QPF08296.1"/>
    <property type="molecule type" value="Genomic_DNA"/>
</dbReference>
<sequence length="183" mass="20746">MPNDDRNSRQADKKTEPKPELAPELTRLFKNRSRNDELIKKCKFLLIAGVPPGRVALKLRLPIERVTELYNSSYNPTCRRFAKSNQFTNAKLALTAFNEGAGLAQICKALSLPLYSVVQLLLKNQVSESQINSRLPPPDDELSIEYYRVIERKAATKFKPIQISPAWCTKKRTRKAESQTATA</sequence>
<dbReference type="Proteomes" id="UP000594500">
    <property type="component" value="Chromosome"/>
</dbReference>
<feature type="region of interest" description="Disordered" evidence="1">
    <location>
        <begin position="1"/>
        <end position="22"/>
    </location>
</feature>
<proteinExistence type="predicted"/>
<evidence type="ECO:0000313" key="3">
    <source>
        <dbReference type="Proteomes" id="UP000594500"/>
    </source>
</evidence>
<dbReference type="RefSeq" id="WP_195709891.1">
    <property type="nucleotide sequence ID" value="NZ_CP062916.1"/>
</dbReference>
<dbReference type="AlphaFoldDB" id="A0AAP9XP48"/>